<name>A0A2K9P292_9FIRM</name>
<evidence type="ECO:0000259" key="4">
    <source>
        <dbReference type="PROSITE" id="PS51272"/>
    </source>
</evidence>
<keyword evidence="1" id="KW-0677">Repeat</keyword>
<dbReference type="EMBL" id="CP020991">
    <property type="protein sequence ID" value="AUO19385.1"/>
    <property type="molecule type" value="Genomic_DNA"/>
</dbReference>
<organism evidence="5 6">
    <name type="scientific">Monoglobus pectinilyticus</name>
    <dbReference type="NCBI Taxonomy" id="1981510"/>
    <lineage>
        <taxon>Bacteria</taxon>
        <taxon>Bacillati</taxon>
        <taxon>Bacillota</taxon>
        <taxon>Clostridia</taxon>
        <taxon>Monoglobales</taxon>
        <taxon>Monoglobaceae</taxon>
        <taxon>Monoglobus</taxon>
    </lineage>
</organism>
<feature type="domain" description="SLH" evidence="4">
    <location>
        <begin position="178"/>
        <end position="241"/>
    </location>
</feature>
<dbReference type="InterPro" id="IPR001119">
    <property type="entry name" value="SLH_dom"/>
</dbReference>
<dbReference type="Pfam" id="PF00395">
    <property type="entry name" value="SLH"/>
    <property type="match status" value="2"/>
</dbReference>
<sequence length="959" mass="104511">MKKTFISFIVAMSIAIYSMCGFAVFADVVPNEGGTIENYPQGSVTNNNGNNETTTGEGQQDVNLRTFDGTNTDGTIDITNGVSTTLIENGSKYNGMATMPINSNMAQSRYSTARVALSPDISDTKYAEAAELLGALGIMVGDAESGAFRPNDPILRSEMAKVAVYSIGLEDVVKSSNGITKFPDVPADHWATGAINTADQQGLVVGDTEGTFRPDDNVTFEEAVAIIVRALGYEPAAEDKGGFPTGYMYIASSNQLLRGIDATAAEPAMRGDIAQLVFNAMTVNLMEQVGYGSSISYEVVDKTLLYDKLNVEKAYGQITATGETSLSGGSTTAEDRIQINDKLYLMGDTNATQMLGYNVLYYARIDKTTDEKTLILVTEQPNKNNTLTLNSTDIVDVTGDTTDKRTVEYWADRNTDRRTKTVSIDPNAVYIYNGKYKTGLTNEDLKPASGNLVLLDTNLNSMYNVVFVNHFTNLVVDTVSEITGRVTDKYLNGSLVFDKDNADVKYSIIKDGAKIDISDLKEWNVISYTISDDKNLIKAYVSDASITGTVNEISEDGYRIGDSETLYEKATSYPNEIKLRDRGTFYLDIEDKIAAVNTKATNESAITTNYAYLVDAALKDSFDKVGQFKLFTKTGETVVMESATKLRFNEEYAQTPTTVVNALTAGGKATPQLIIYEANSDGKITAIETAKDETATGAPNTSTFTKNIQKEDMVYKRASGKLGNVGINEDTIIFDIPASAGTDTDKYSMRNSSTLSNDSSYDAIIYDLQENYMANVVIITSSTSITSAESPITVVNYLAETQNADYEYTDKLYGYQSGETVEIMAADKSVLRKSDGTALKSGDIIQYKTNAKGEIDGITVLFDSDNKTEEFLRNVTTDLTTVYGRAIKKFSGSVNVAVGDATYNYSTGDAIVYLYDSSKKKNSISVVSPADIELYEKDNEARLFVKLYQDAVQEMVIVK</sequence>
<dbReference type="RefSeq" id="WP_158648928.1">
    <property type="nucleotide sequence ID" value="NZ_CP020991.1"/>
</dbReference>
<dbReference type="GeneID" id="98062629"/>
<proteinExistence type="predicted"/>
<evidence type="ECO:0000256" key="2">
    <source>
        <dbReference type="SAM" id="MobiDB-lite"/>
    </source>
</evidence>
<accession>A0A2K9P292</accession>
<reference evidence="5 6" key="1">
    <citation type="submission" date="2017-04" db="EMBL/GenBank/DDBJ databases">
        <title>Monoglobus pectinilyticus 14 draft genome.</title>
        <authorList>
            <person name="Kim C."/>
            <person name="Rosendale D.I."/>
            <person name="Kelly W.J."/>
            <person name="Tannock G.W."/>
            <person name="Patchett M.L."/>
            <person name="Jordens J.Z."/>
        </authorList>
    </citation>
    <scope>NUCLEOTIDE SEQUENCE [LARGE SCALE GENOMIC DNA]</scope>
    <source>
        <strain evidence="5 6">14</strain>
    </source>
</reference>
<gene>
    <name evidence="5" type="ORF">B9O19_01224</name>
</gene>
<protein>
    <submittedName>
        <fullName evidence="5">S-layer domain-containing protein</fullName>
    </submittedName>
</protein>
<feature type="compositionally biased region" description="Low complexity" evidence="2">
    <location>
        <begin position="45"/>
        <end position="58"/>
    </location>
</feature>
<feature type="domain" description="SLH" evidence="4">
    <location>
        <begin position="113"/>
        <end position="177"/>
    </location>
</feature>
<dbReference type="PROSITE" id="PS51272">
    <property type="entry name" value="SLH"/>
    <property type="match status" value="2"/>
</dbReference>
<dbReference type="KEGG" id="mpec:B9O19_01224"/>
<feature type="signal peptide" evidence="3">
    <location>
        <begin position="1"/>
        <end position="26"/>
    </location>
</feature>
<evidence type="ECO:0000313" key="5">
    <source>
        <dbReference type="EMBL" id="AUO19385.1"/>
    </source>
</evidence>
<keyword evidence="6" id="KW-1185">Reference proteome</keyword>
<evidence type="ECO:0000256" key="1">
    <source>
        <dbReference type="ARBA" id="ARBA00022737"/>
    </source>
</evidence>
<dbReference type="Proteomes" id="UP000235589">
    <property type="component" value="Chromosome"/>
</dbReference>
<feature type="chain" id="PRO_5039516440" evidence="3">
    <location>
        <begin position="27"/>
        <end position="959"/>
    </location>
</feature>
<evidence type="ECO:0000256" key="3">
    <source>
        <dbReference type="SAM" id="SignalP"/>
    </source>
</evidence>
<evidence type="ECO:0000313" key="6">
    <source>
        <dbReference type="Proteomes" id="UP000235589"/>
    </source>
</evidence>
<feature type="region of interest" description="Disordered" evidence="2">
    <location>
        <begin position="39"/>
        <end position="58"/>
    </location>
</feature>
<dbReference type="OrthoDB" id="1706086at2"/>
<keyword evidence="3" id="KW-0732">Signal</keyword>
<dbReference type="AlphaFoldDB" id="A0A2K9P292"/>